<gene>
    <name evidence="3" type="ORF">BG006_009592</name>
</gene>
<keyword evidence="2" id="KW-0812">Transmembrane</keyword>
<organism evidence="3 4">
    <name type="scientific">Podila minutissima</name>
    <dbReference type="NCBI Taxonomy" id="64525"/>
    <lineage>
        <taxon>Eukaryota</taxon>
        <taxon>Fungi</taxon>
        <taxon>Fungi incertae sedis</taxon>
        <taxon>Mucoromycota</taxon>
        <taxon>Mortierellomycotina</taxon>
        <taxon>Mortierellomycetes</taxon>
        <taxon>Mortierellales</taxon>
        <taxon>Mortierellaceae</taxon>
        <taxon>Podila</taxon>
    </lineage>
</organism>
<feature type="compositionally biased region" description="Low complexity" evidence="1">
    <location>
        <begin position="603"/>
        <end position="613"/>
    </location>
</feature>
<keyword evidence="2" id="KW-1133">Transmembrane helix</keyword>
<dbReference type="EMBL" id="JAAAUY010000704">
    <property type="protein sequence ID" value="KAF9327070.1"/>
    <property type="molecule type" value="Genomic_DNA"/>
</dbReference>
<feature type="compositionally biased region" description="Low complexity" evidence="1">
    <location>
        <begin position="406"/>
        <end position="434"/>
    </location>
</feature>
<evidence type="ECO:0000256" key="1">
    <source>
        <dbReference type="SAM" id="MobiDB-lite"/>
    </source>
</evidence>
<evidence type="ECO:0000256" key="2">
    <source>
        <dbReference type="SAM" id="Phobius"/>
    </source>
</evidence>
<name>A0A9P5VJC6_9FUNG</name>
<accession>A0A9P5VJC6</accession>
<dbReference type="Proteomes" id="UP000696485">
    <property type="component" value="Unassembled WGS sequence"/>
</dbReference>
<evidence type="ECO:0000313" key="3">
    <source>
        <dbReference type="EMBL" id="KAF9327070.1"/>
    </source>
</evidence>
<evidence type="ECO:0000313" key="4">
    <source>
        <dbReference type="Proteomes" id="UP000696485"/>
    </source>
</evidence>
<keyword evidence="2" id="KW-0472">Membrane</keyword>
<feature type="compositionally biased region" description="Low complexity" evidence="1">
    <location>
        <begin position="381"/>
        <end position="395"/>
    </location>
</feature>
<proteinExistence type="predicted"/>
<dbReference type="AlphaFoldDB" id="A0A9P5VJC6"/>
<feature type="compositionally biased region" description="Polar residues" evidence="1">
    <location>
        <begin position="256"/>
        <end position="277"/>
    </location>
</feature>
<feature type="compositionally biased region" description="Low complexity" evidence="1">
    <location>
        <begin position="518"/>
        <end position="546"/>
    </location>
</feature>
<feature type="compositionally biased region" description="Gly residues" evidence="1">
    <location>
        <begin position="483"/>
        <end position="517"/>
    </location>
</feature>
<protein>
    <submittedName>
        <fullName evidence="3">Uncharacterized protein</fullName>
    </submittedName>
</protein>
<feature type="compositionally biased region" description="Low complexity" evidence="1">
    <location>
        <begin position="442"/>
        <end position="467"/>
    </location>
</feature>
<reference evidence="3" key="1">
    <citation type="journal article" date="2020" name="Fungal Divers.">
        <title>Resolving the Mortierellaceae phylogeny through synthesis of multi-gene phylogenetics and phylogenomics.</title>
        <authorList>
            <person name="Vandepol N."/>
            <person name="Liber J."/>
            <person name="Desiro A."/>
            <person name="Na H."/>
            <person name="Kennedy M."/>
            <person name="Barry K."/>
            <person name="Grigoriev I.V."/>
            <person name="Miller A.N."/>
            <person name="O'Donnell K."/>
            <person name="Stajich J.E."/>
            <person name="Bonito G."/>
        </authorList>
    </citation>
    <scope>NUCLEOTIDE SEQUENCE</scope>
    <source>
        <strain evidence="3">NVP1</strain>
    </source>
</reference>
<comment type="caution">
    <text evidence="3">The sequence shown here is derived from an EMBL/GenBank/DDBJ whole genome shotgun (WGS) entry which is preliminary data.</text>
</comment>
<keyword evidence="4" id="KW-1185">Reference proteome</keyword>
<feature type="compositionally biased region" description="Low complexity" evidence="1">
    <location>
        <begin position="352"/>
        <end position="361"/>
    </location>
</feature>
<feature type="region of interest" description="Disordered" evidence="1">
    <location>
        <begin position="241"/>
        <end position="624"/>
    </location>
</feature>
<feature type="transmembrane region" description="Helical" evidence="2">
    <location>
        <begin position="178"/>
        <end position="202"/>
    </location>
</feature>
<feature type="compositionally biased region" description="Low complexity" evidence="1">
    <location>
        <begin position="307"/>
        <end position="325"/>
    </location>
</feature>
<sequence>MASSSSSSKFKPVMSISSCLAWAMVALLILSPSLTLSVLAQDTPTSVTLTFYNDVGEPIEAATQTIPRALCVNFNTDLFVDGYASVVATEPHAALNLYPGPYCAFLSKSTVGFWNNTDAVLNTLSVRYEGLAPDAAPGTLTDTAFPPNMYVQPRIKDPEGNGRANPADWVRDPEKGKIVIILVAAVLGVGVSIGLYAVYQAAQYKPPPKKKKEKKFKGLQTKKVKKKDAYYLKPIKEANTTAPLLSKMTPPGTPGHPTNKTSKSTEALVSSSKTSSFIPPMSRGSIQERRTQEAPVLIDMQETNLGSKSSSNTISSSRTMTSTYSQNNSPPRRGPGGPGPGPVSATITGVKPSTTTASSSTSPPPHPQSSGNNARTPPNVSAPSTSSPLAPSLNPDLIQFTTPMAQLYQLRPQLQQQQQKPQQQRSSFQPQPYQQYPPPPSLQTHQPRPGFPQLQQRPQRPQIITQYQPPPMNLQSPPTSPTGSGGFGGPRGGMGGRGGFGSPPGRGGYGGGGGGYGQRPPQSYQGQQGRSMSPPARAMSPPTRAMSPPTRAMSPPTRAMSPTGPTSPTHGRGSHEIQAPLQPIQNSNSGYVLPPPSANPGVQQRQYRQQQQRPPRPAENSRSR</sequence>